<dbReference type="InterPro" id="IPR015819">
    <property type="entry name" value="Lipid_transp_b-sht_shell"/>
</dbReference>
<evidence type="ECO:0000256" key="2">
    <source>
        <dbReference type="PROSITE-ProRule" id="PRU00557"/>
    </source>
</evidence>
<dbReference type="STRING" id="1841481.ENSSLDP00000001389"/>
<dbReference type="PANTHER" id="PTHR13769:SF5">
    <property type="entry name" value="APOLIPOPROTEIN B-100-RELATED"/>
    <property type="match status" value="1"/>
</dbReference>
<organism evidence="5 6">
    <name type="scientific">Seriola lalandi dorsalis</name>
    <dbReference type="NCBI Taxonomy" id="1841481"/>
    <lineage>
        <taxon>Eukaryota</taxon>
        <taxon>Metazoa</taxon>
        <taxon>Chordata</taxon>
        <taxon>Craniata</taxon>
        <taxon>Vertebrata</taxon>
        <taxon>Euteleostomi</taxon>
        <taxon>Actinopterygii</taxon>
        <taxon>Neopterygii</taxon>
        <taxon>Teleostei</taxon>
        <taxon>Neoteleostei</taxon>
        <taxon>Acanthomorphata</taxon>
        <taxon>Carangaria</taxon>
        <taxon>Carangiformes</taxon>
        <taxon>Carangidae</taxon>
        <taxon>Seriola</taxon>
    </lineage>
</organism>
<dbReference type="InterPro" id="IPR011030">
    <property type="entry name" value="Lipovitellin_superhlx_dom"/>
</dbReference>
<reference evidence="5" key="1">
    <citation type="submission" date="2025-08" db="UniProtKB">
        <authorList>
            <consortium name="Ensembl"/>
        </authorList>
    </citation>
    <scope>IDENTIFICATION</scope>
</reference>
<dbReference type="GO" id="GO:0034361">
    <property type="term" value="C:very-low-density lipoprotein particle"/>
    <property type="evidence" value="ECO:0007669"/>
    <property type="project" value="TreeGrafter"/>
</dbReference>
<dbReference type="GO" id="GO:0120020">
    <property type="term" value="F:cholesterol transfer activity"/>
    <property type="evidence" value="ECO:0007669"/>
    <property type="project" value="TreeGrafter"/>
</dbReference>
<feature type="signal peptide" evidence="3">
    <location>
        <begin position="1"/>
        <end position="18"/>
    </location>
</feature>
<dbReference type="Gene3D" id="1.25.10.20">
    <property type="entry name" value="Vitellinogen, superhelical"/>
    <property type="match status" value="1"/>
</dbReference>
<dbReference type="InterPro" id="IPR001747">
    <property type="entry name" value="Vitellogenin_N"/>
</dbReference>
<evidence type="ECO:0000256" key="1">
    <source>
        <dbReference type="ARBA" id="ARBA00022729"/>
    </source>
</evidence>
<dbReference type="PROSITE" id="PS51211">
    <property type="entry name" value="VITELLOGENIN"/>
    <property type="match status" value="1"/>
</dbReference>
<dbReference type="GO" id="GO:0050750">
    <property type="term" value="F:low-density lipoprotein particle receptor binding"/>
    <property type="evidence" value="ECO:0007669"/>
    <property type="project" value="TreeGrafter"/>
</dbReference>
<evidence type="ECO:0000259" key="4">
    <source>
        <dbReference type="PROSITE" id="PS51211"/>
    </source>
</evidence>
<dbReference type="PANTHER" id="PTHR13769">
    <property type="entry name" value="APOLIPOPROTEIN B"/>
    <property type="match status" value="1"/>
</dbReference>
<dbReference type="AlphaFoldDB" id="A0A3B4WB53"/>
<feature type="domain" description="Vitellogenin" evidence="4">
    <location>
        <begin position="21"/>
        <end position="390"/>
    </location>
</feature>
<dbReference type="GO" id="GO:0030301">
    <property type="term" value="P:cholesterol transport"/>
    <property type="evidence" value="ECO:0007669"/>
    <property type="project" value="TreeGrafter"/>
</dbReference>
<dbReference type="GO" id="GO:0042632">
    <property type="term" value="P:cholesterol homeostasis"/>
    <property type="evidence" value="ECO:0007669"/>
    <property type="project" value="TreeGrafter"/>
</dbReference>
<feature type="chain" id="PRO_5017266189" description="Vitellogenin domain-containing protein" evidence="3">
    <location>
        <begin position="19"/>
        <end position="390"/>
    </location>
</feature>
<dbReference type="SUPFAM" id="SSF56968">
    <property type="entry name" value="Lipovitellin-phosvitin complex, beta-sheet shell regions"/>
    <property type="match status" value="1"/>
</dbReference>
<dbReference type="InterPro" id="IPR015816">
    <property type="entry name" value="Vitellinogen_b-sht_N"/>
</dbReference>
<keyword evidence="6" id="KW-1185">Reference proteome</keyword>
<reference evidence="5" key="2">
    <citation type="submission" date="2025-09" db="UniProtKB">
        <authorList>
            <consortium name="Ensembl"/>
        </authorList>
    </citation>
    <scope>IDENTIFICATION</scope>
</reference>
<accession>A0A3B4WB53</accession>
<evidence type="ECO:0000313" key="6">
    <source>
        <dbReference type="Proteomes" id="UP000261360"/>
    </source>
</evidence>
<dbReference type="Proteomes" id="UP000261360">
    <property type="component" value="Unplaced"/>
</dbReference>
<dbReference type="Ensembl" id="ENSSLDT00000001470.1">
    <property type="protein sequence ID" value="ENSSLDP00000001389.1"/>
    <property type="gene ID" value="ENSSLDG00000001156.1"/>
</dbReference>
<dbReference type="SUPFAM" id="SSF48431">
    <property type="entry name" value="Lipovitellin-phosvitin complex, superhelical domain"/>
    <property type="match status" value="1"/>
</dbReference>
<dbReference type="GO" id="GO:0006642">
    <property type="term" value="P:triglyceride mobilization"/>
    <property type="evidence" value="ECO:0007669"/>
    <property type="project" value="TreeGrafter"/>
</dbReference>
<dbReference type="Gene3D" id="2.30.230.10">
    <property type="entry name" value="Lipovitellin, beta-sheet shell regions, chain A"/>
    <property type="match status" value="1"/>
</dbReference>
<dbReference type="InterPro" id="IPR052418">
    <property type="entry name" value="Apolipoprotein_B"/>
</dbReference>
<evidence type="ECO:0000313" key="5">
    <source>
        <dbReference type="Ensembl" id="ENSSLDP00000001389.1"/>
    </source>
</evidence>
<dbReference type="SMART" id="SM00638">
    <property type="entry name" value="LPD_N"/>
    <property type="match status" value="1"/>
</dbReference>
<protein>
    <recommendedName>
        <fullName evidence="4">Vitellogenin domain-containing protein</fullName>
    </recommendedName>
</protein>
<evidence type="ECO:0000256" key="3">
    <source>
        <dbReference type="SAM" id="SignalP"/>
    </source>
</evidence>
<proteinExistence type="predicted"/>
<comment type="caution">
    <text evidence="2">Lacks conserved residue(s) required for the propagation of feature annotation.</text>
</comment>
<keyword evidence="1 3" id="KW-0732">Signal</keyword>
<sequence length="390" mass="43312">MGGTKLCILLLLGTYTLARKFKNFRRFVYDYETETFNGVNGATNNKSGPKVSCKVEVDVPQTCRFILRTTECSLSEIFDVDAEGSPVYRPAAQDKAFRDAMAKYPLKITVDGQTDVKLYPEDNEPVNILNVKRGIVSALMVPAMEEERNKEMVPTVHGVCSTDFTLNSREDIATDVTVTRDLSKCDWFIARRQDTSPLALISGMNYPLSKMISSTQTCNYRFDNQKKHMTSGTLCQIPIPIIFLLLLPMDVADEKCPMQNKDAVIATMQQLNTLSQTTKGEERASLFHKLVSELRGLEADVLGSAADEMMDMSSSLTWQALVQCGTPECTSAILKVLRTFDEAALEVDAAVSALGLLSNPSRLMVKDMLAMAQYKQSKPIMYALSNAVRK</sequence>
<dbReference type="GO" id="GO:0042953">
    <property type="term" value="P:lipoprotein transport"/>
    <property type="evidence" value="ECO:0007669"/>
    <property type="project" value="TreeGrafter"/>
</dbReference>
<name>A0A3B4WB53_SERLL</name>
<dbReference type="GO" id="GO:0034359">
    <property type="term" value="C:mature chylomicron"/>
    <property type="evidence" value="ECO:0007669"/>
    <property type="project" value="TreeGrafter"/>
</dbReference>
<dbReference type="Pfam" id="PF01347">
    <property type="entry name" value="Vitellogenin_N"/>
    <property type="match status" value="2"/>
</dbReference>
<dbReference type="GeneTree" id="ENSGT00590000083139"/>
<dbReference type="GO" id="GO:0034362">
    <property type="term" value="C:low-density lipoprotein particle"/>
    <property type="evidence" value="ECO:0007669"/>
    <property type="project" value="TreeGrafter"/>
</dbReference>